<keyword evidence="2" id="KW-0560">Oxidoreductase</keyword>
<evidence type="ECO:0000256" key="1">
    <source>
        <dbReference type="ARBA" id="ARBA00006484"/>
    </source>
</evidence>
<dbReference type="PRINTS" id="PR00081">
    <property type="entry name" value="GDHRDH"/>
</dbReference>
<dbReference type="EMBL" id="CP065315">
    <property type="protein sequence ID" value="QQR05296.1"/>
    <property type="molecule type" value="Genomic_DNA"/>
</dbReference>
<dbReference type="InterPro" id="IPR002347">
    <property type="entry name" value="SDR_fam"/>
</dbReference>
<dbReference type="InterPro" id="IPR036291">
    <property type="entry name" value="NAD(P)-bd_dom_sf"/>
</dbReference>
<dbReference type="AlphaFoldDB" id="A0AAX1KH78"/>
<dbReference type="PIRSF" id="PIRSF000126">
    <property type="entry name" value="11-beta-HSD1"/>
    <property type="match status" value="1"/>
</dbReference>
<sequence length="248" mass="27356">MKFALITGATSGIGYELAKLFAKNEYGLILVSSSQDHLDNVKKKLQGHYSTPIYVIEQDLTQIGAAYEVYQKVTKEQVPVTVLVNNAGFGLVGATNEIDLKQDEQMIIINTLNLVILTKLFIAEMYKCGQGKILNVASTGAFQPGPYTSTYFASKAFVLSYSRAIRYEAKSKGVQISTLCPGATRTNFFVREGTVTPTNSMTAEKVAQIAFSGLMKNKEIIIPGLKNRLLQLFPTKIKMISVARMKYK</sequence>
<protein>
    <submittedName>
        <fullName evidence="4">SDR family oxidoreductase</fullName>
    </submittedName>
</protein>
<dbReference type="GO" id="GO:0016020">
    <property type="term" value="C:membrane"/>
    <property type="evidence" value="ECO:0007669"/>
    <property type="project" value="TreeGrafter"/>
</dbReference>
<organism evidence="4 5">
    <name type="scientific">Flavonifractor plautii</name>
    <name type="common">Fusobacterium plautii</name>
    <dbReference type="NCBI Taxonomy" id="292800"/>
    <lineage>
        <taxon>Bacteria</taxon>
        <taxon>Bacillati</taxon>
        <taxon>Bacillota</taxon>
        <taxon>Clostridia</taxon>
        <taxon>Eubacteriales</taxon>
        <taxon>Oscillospiraceae</taxon>
        <taxon>Flavonifractor</taxon>
    </lineage>
</organism>
<dbReference type="GO" id="GO:0016491">
    <property type="term" value="F:oxidoreductase activity"/>
    <property type="evidence" value="ECO:0007669"/>
    <property type="project" value="UniProtKB-KW"/>
</dbReference>
<accession>A0AAX1KH78</accession>
<dbReference type="RefSeq" id="WP_009901626.1">
    <property type="nucleotide sequence ID" value="NZ_CP015406.2"/>
</dbReference>
<evidence type="ECO:0000256" key="3">
    <source>
        <dbReference type="RuleBase" id="RU000363"/>
    </source>
</evidence>
<dbReference type="Proteomes" id="UP000595792">
    <property type="component" value="Chromosome"/>
</dbReference>
<dbReference type="SUPFAM" id="SSF51735">
    <property type="entry name" value="NAD(P)-binding Rossmann-fold domains"/>
    <property type="match status" value="1"/>
</dbReference>
<dbReference type="Pfam" id="PF00106">
    <property type="entry name" value="adh_short"/>
    <property type="match status" value="1"/>
</dbReference>
<evidence type="ECO:0000256" key="2">
    <source>
        <dbReference type="ARBA" id="ARBA00023002"/>
    </source>
</evidence>
<comment type="similarity">
    <text evidence="1 3">Belongs to the short-chain dehydrogenases/reductases (SDR) family.</text>
</comment>
<name>A0AAX1KH78_FLAPL</name>
<dbReference type="PANTHER" id="PTHR44196">
    <property type="entry name" value="DEHYDROGENASE/REDUCTASE SDR FAMILY MEMBER 7B"/>
    <property type="match status" value="1"/>
</dbReference>
<dbReference type="PRINTS" id="PR00080">
    <property type="entry name" value="SDRFAMILY"/>
</dbReference>
<evidence type="ECO:0000313" key="5">
    <source>
        <dbReference type="Proteomes" id="UP000595792"/>
    </source>
</evidence>
<dbReference type="PANTHER" id="PTHR44196:SF2">
    <property type="entry name" value="SHORT-CHAIN DEHYDROGENASE-RELATED"/>
    <property type="match status" value="1"/>
</dbReference>
<evidence type="ECO:0000313" key="4">
    <source>
        <dbReference type="EMBL" id="QQR05296.1"/>
    </source>
</evidence>
<gene>
    <name evidence="4" type="ORF">I5Q84_15160</name>
</gene>
<dbReference type="KEGG" id="fpla:A4U99_18600"/>
<reference evidence="4 5" key="1">
    <citation type="submission" date="2020-11" db="EMBL/GenBank/DDBJ databases">
        <title>Closed and high quality bacterial genomes of the OMM12 community.</title>
        <authorList>
            <person name="Marbouty M."/>
            <person name="Lamy-Besnier Q."/>
            <person name="Debarbieux L."/>
            <person name="Koszul R."/>
        </authorList>
    </citation>
    <scope>NUCLEOTIDE SEQUENCE [LARGE SCALE GENOMIC DNA]</scope>
    <source>
        <strain evidence="4 5">YL31</strain>
    </source>
</reference>
<dbReference type="Gene3D" id="3.40.50.720">
    <property type="entry name" value="NAD(P)-binding Rossmann-like Domain"/>
    <property type="match status" value="1"/>
</dbReference>
<proteinExistence type="inferred from homology"/>